<dbReference type="Pfam" id="PF07690">
    <property type="entry name" value="MFS_1"/>
    <property type="match status" value="1"/>
</dbReference>
<feature type="transmembrane region" description="Helical" evidence="5">
    <location>
        <begin position="422"/>
        <end position="447"/>
    </location>
</feature>
<reference evidence="7 8" key="1">
    <citation type="submission" date="2017-04" db="EMBL/GenBank/DDBJ databases">
        <title>Draft genome of the yeast Clavispora lusitaniae type strain CBS 6936.</title>
        <authorList>
            <person name="Durrens P."/>
            <person name="Klopp C."/>
            <person name="Biteau N."/>
            <person name="Fitton-Ouhabi V."/>
            <person name="Dementhon K."/>
            <person name="Accoceberry I."/>
            <person name="Sherman D.J."/>
            <person name="Noel T."/>
        </authorList>
    </citation>
    <scope>NUCLEOTIDE SEQUENCE [LARGE SCALE GENOMIC DNA]</scope>
    <source>
        <strain evidence="7 8">CBS 6936</strain>
    </source>
</reference>
<dbReference type="EMBL" id="LYUB02000026">
    <property type="protein sequence ID" value="OVF04696.1"/>
    <property type="molecule type" value="Genomic_DNA"/>
</dbReference>
<dbReference type="PROSITE" id="PS50850">
    <property type="entry name" value="MFS"/>
    <property type="match status" value="1"/>
</dbReference>
<evidence type="ECO:0000256" key="4">
    <source>
        <dbReference type="ARBA" id="ARBA00023136"/>
    </source>
</evidence>
<dbReference type="InterPro" id="IPR011701">
    <property type="entry name" value="MFS"/>
</dbReference>
<evidence type="ECO:0000256" key="2">
    <source>
        <dbReference type="ARBA" id="ARBA00022692"/>
    </source>
</evidence>
<dbReference type="InterPro" id="IPR020846">
    <property type="entry name" value="MFS_dom"/>
</dbReference>
<feature type="transmembrane region" description="Helical" evidence="5">
    <location>
        <begin position="218"/>
        <end position="238"/>
    </location>
</feature>
<dbReference type="PANTHER" id="PTHR23514">
    <property type="entry name" value="BYPASS OF STOP CODON PROTEIN 6"/>
    <property type="match status" value="1"/>
</dbReference>
<feature type="transmembrane region" description="Helical" evidence="5">
    <location>
        <begin position="244"/>
        <end position="266"/>
    </location>
</feature>
<feature type="transmembrane region" description="Helical" evidence="5">
    <location>
        <begin position="183"/>
        <end position="206"/>
    </location>
</feature>
<feature type="transmembrane region" description="Helical" evidence="5">
    <location>
        <begin position="397"/>
        <end position="416"/>
    </location>
</feature>
<dbReference type="KEGG" id="clus:A9F13_26g00506"/>
<gene>
    <name evidence="7" type="ORF">A9F13_26g00506</name>
</gene>
<comment type="caution">
    <text evidence="7">The sequence shown here is derived from an EMBL/GenBank/DDBJ whole genome shotgun (WGS) entry which is preliminary data.</text>
</comment>
<dbReference type="Proteomes" id="UP000195602">
    <property type="component" value="Unassembled WGS sequence"/>
</dbReference>
<dbReference type="InterPro" id="IPR051788">
    <property type="entry name" value="MFS_Transporter"/>
</dbReference>
<keyword evidence="3 5" id="KW-1133">Transmembrane helix</keyword>
<protein>
    <submittedName>
        <fullName evidence="7">Bypass of stop codon protein</fullName>
    </submittedName>
</protein>
<feature type="domain" description="Major facilitator superfamily (MFS) profile" evidence="6">
    <location>
        <begin position="94"/>
        <end position="509"/>
    </location>
</feature>
<evidence type="ECO:0000313" key="7">
    <source>
        <dbReference type="EMBL" id="OVF04696.1"/>
    </source>
</evidence>
<evidence type="ECO:0000256" key="3">
    <source>
        <dbReference type="ARBA" id="ARBA00022989"/>
    </source>
</evidence>
<dbReference type="SUPFAM" id="SSF103473">
    <property type="entry name" value="MFS general substrate transporter"/>
    <property type="match status" value="1"/>
</dbReference>
<keyword evidence="4 5" id="KW-0472">Membrane</keyword>
<accession>A0AA91PW46</accession>
<feature type="transmembrane region" description="Helical" evidence="5">
    <location>
        <begin position="366"/>
        <end position="385"/>
    </location>
</feature>
<dbReference type="GO" id="GO:0016020">
    <property type="term" value="C:membrane"/>
    <property type="evidence" value="ECO:0007669"/>
    <property type="project" value="UniProtKB-SubCell"/>
</dbReference>
<dbReference type="InterPro" id="IPR036259">
    <property type="entry name" value="MFS_trans_sf"/>
</dbReference>
<name>A0AA91PW46_CLALS</name>
<evidence type="ECO:0000256" key="1">
    <source>
        <dbReference type="ARBA" id="ARBA00004141"/>
    </source>
</evidence>
<organism evidence="7 8">
    <name type="scientific">Clavispora lusitaniae</name>
    <name type="common">Candida lusitaniae</name>
    <dbReference type="NCBI Taxonomy" id="36911"/>
    <lineage>
        <taxon>Eukaryota</taxon>
        <taxon>Fungi</taxon>
        <taxon>Dikarya</taxon>
        <taxon>Ascomycota</taxon>
        <taxon>Saccharomycotina</taxon>
        <taxon>Pichiomycetes</taxon>
        <taxon>Metschnikowiaceae</taxon>
        <taxon>Clavispora</taxon>
    </lineage>
</organism>
<evidence type="ECO:0000259" key="6">
    <source>
        <dbReference type="PROSITE" id="PS50850"/>
    </source>
</evidence>
<dbReference type="AlphaFoldDB" id="A0AA91PW46"/>
<keyword evidence="2 5" id="KW-0812">Transmembrane</keyword>
<feature type="transmembrane region" description="Helical" evidence="5">
    <location>
        <begin position="454"/>
        <end position="479"/>
    </location>
</feature>
<comment type="subcellular location">
    <subcellularLocation>
        <location evidence="1">Membrane</location>
        <topology evidence="1">Multi-pass membrane protein</topology>
    </subcellularLocation>
</comment>
<dbReference type="PANTHER" id="PTHR23514:SF6">
    <property type="entry name" value="MAJOR FACILITATOR SUPERFAMILY (MFS) PROFILE DOMAIN-CONTAINING PROTEIN"/>
    <property type="match status" value="1"/>
</dbReference>
<feature type="transmembrane region" description="Helical" evidence="5">
    <location>
        <begin position="128"/>
        <end position="148"/>
    </location>
</feature>
<evidence type="ECO:0000256" key="5">
    <source>
        <dbReference type="SAM" id="Phobius"/>
    </source>
</evidence>
<dbReference type="GO" id="GO:0022857">
    <property type="term" value="F:transmembrane transporter activity"/>
    <property type="evidence" value="ECO:0007669"/>
    <property type="project" value="InterPro"/>
</dbReference>
<feature type="transmembrane region" description="Helical" evidence="5">
    <location>
        <begin position="485"/>
        <end position="505"/>
    </location>
</feature>
<feature type="transmembrane region" description="Helical" evidence="5">
    <location>
        <begin position="331"/>
        <end position="354"/>
    </location>
</feature>
<sequence length="528" mass="57688">MSLPRQEPVVLNSKKVPIAVTDNFGRIKIGSRPVALTRPSNDDITHLINLEAINPHPGSVTDTPVDLTPMVSSSQQVHEKKIMTSSFPPKNMWRIVAACLWSFCGGFSDAAPGALLPTIERSYNINYTIVSLVWMSNALGFILVASLSHKIQPWFGKHKSIPFGCICSIVMNAMVSSGGPFPVIVVGFFFGGLGLAIVLAQVNVFLSQLDKNSKYLAFFHGSYGIGATISPLCATTMVNRGIKWNYTYFIMLGLMMVNLVNCWFAFSGADEDLKPWDHDEETKELIPHAAETEDGVGLQDWGVHIANVVDAERVSAAETKGAMKLALTNRITWLISLFVLCYQGSEVSLGGWIVSYLLDYRDATKSYGYVSSGFWGGLTFGRLVLTRPLHNAFGARKTIIVLAFMSIAFVILTWVVPSTMASGIFVSLAGVSIGPTYPLMVTVVSAMIPRKIQVVSLTIMTAFGSSGGAVFPFLTGLLAEQVGTFVVLPIFIASYAVMLTAWFLLPNVEQKPIAANASKWSKFWRRIW</sequence>
<proteinExistence type="predicted"/>
<evidence type="ECO:0000313" key="8">
    <source>
        <dbReference type="Proteomes" id="UP000195602"/>
    </source>
</evidence>
<dbReference type="FunFam" id="1.20.1250.20:FF:000308">
    <property type="entry name" value="MFS efflux transporter"/>
    <property type="match status" value="1"/>
</dbReference>
<dbReference type="FunFam" id="1.20.1250.20:FF:000286">
    <property type="entry name" value="MFS efflux transporter"/>
    <property type="match status" value="1"/>
</dbReference>
<dbReference type="Gene3D" id="1.20.1250.20">
    <property type="entry name" value="MFS general substrate transporter like domains"/>
    <property type="match status" value="1"/>
</dbReference>